<dbReference type="Proteomes" id="UP000198963">
    <property type="component" value="Chromosome I"/>
</dbReference>
<evidence type="ECO:0000313" key="2">
    <source>
        <dbReference type="Proteomes" id="UP000198963"/>
    </source>
</evidence>
<protein>
    <submittedName>
        <fullName evidence="1">Uncharacterized protein</fullName>
    </submittedName>
</protein>
<dbReference type="RefSeq" id="WP_092444732.1">
    <property type="nucleotide sequence ID" value="NZ_LT629774.1"/>
</dbReference>
<name>A0A1H1PPU2_9FLAO</name>
<dbReference type="STRING" id="1249933.SAMN04489797_0937"/>
<sequence>MKASINEEKKHKTITAKKSHFTYKGLLNSGYKRMVKRNFRKAGKKSIFGIKQRAKSPKMCQTTHATSMLLKVSVFAGVALVACV</sequence>
<dbReference type="EMBL" id="LT629774">
    <property type="protein sequence ID" value="SDS13087.1"/>
    <property type="molecule type" value="Genomic_DNA"/>
</dbReference>
<dbReference type="AlphaFoldDB" id="A0A1H1PPU2"/>
<proteinExistence type="predicted"/>
<gene>
    <name evidence="1" type="ORF">SAMN04489797_0937</name>
</gene>
<reference evidence="1 2" key="1">
    <citation type="submission" date="2016-10" db="EMBL/GenBank/DDBJ databases">
        <authorList>
            <person name="Varghese N."/>
            <person name="Submissions S."/>
        </authorList>
    </citation>
    <scope>NUCLEOTIDE SEQUENCE [LARGE SCALE GENOMIC DNA]</scope>
    <source>
        <strain evidence="1 2">RHA_55</strain>
    </source>
</reference>
<evidence type="ECO:0000313" key="1">
    <source>
        <dbReference type="EMBL" id="SDS13087.1"/>
    </source>
</evidence>
<accession>A0A1H1PPU2</accession>
<keyword evidence="2" id="KW-1185">Reference proteome</keyword>
<organism evidence="1 2">
    <name type="scientific">Winogradskyella sediminis</name>
    <dbReference type="NCBI Taxonomy" id="1382466"/>
    <lineage>
        <taxon>Bacteria</taxon>
        <taxon>Pseudomonadati</taxon>
        <taxon>Bacteroidota</taxon>
        <taxon>Flavobacteriia</taxon>
        <taxon>Flavobacteriales</taxon>
        <taxon>Flavobacteriaceae</taxon>
        <taxon>Winogradskyella</taxon>
    </lineage>
</organism>